<sequence>MTKNALILATDIIEIAQESGRRAGTSLEAIASEQGDETMLAVLTEMDILTVAKIVREHDATIPSIATWLMDAESIKQLLNVEPSYWQNMDEEHVFCAQTEAHSLLSQIFLSTDDEAKQLEILKTIVEDDFGLLYLSLPFVGHDFSEIEEDEEQTSGSIEELLMKIKALDEESYREVMIVSRNGTLENVEKALKDNANKQRVTSVEIDTDDMFAPL</sequence>
<dbReference type="AlphaFoldDB" id="A0A099KL62"/>
<dbReference type="EMBL" id="JQED01000029">
    <property type="protein sequence ID" value="KGJ91519.1"/>
    <property type="molecule type" value="Genomic_DNA"/>
</dbReference>
<gene>
    <name evidence="1" type="ORF">ND2E_3384</name>
</gene>
<dbReference type="Proteomes" id="UP000029843">
    <property type="component" value="Unassembled WGS sequence"/>
</dbReference>
<reference evidence="1 2" key="1">
    <citation type="submission" date="2014-08" db="EMBL/GenBank/DDBJ databases">
        <title>Genomic and Phenotypic Diversity of Colwellia psychrerythraea strains from Disparate Marine Basins.</title>
        <authorList>
            <person name="Techtmann S.M."/>
            <person name="Stelling S.C."/>
            <person name="Utturkar S.M."/>
            <person name="Alshibli N."/>
            <person name="Harris A."/>
            <person name="Brown S.D."/>
            <person name="Hazen T.C."/>
        </authorList>
    </citation>
    <scope>NUCLEOTIDE SEQUENCE [LARGE SCALE GENOMIC DNA]</scope>
    <source>
        <strain evidence="1 2">ND2E</strain>
    </source>
</reference>
<accession>A0A099KL62</accession>
<name>A0A099KL62_COLPS</name>
<protein>
    <submittedName>
        <fullName evidence="1">Uncharacterized protein</fullName>
    </submittedName>
</protein>
<evidence type="ECO:0000313" key="1">
    <source>
        <dbReference type="EMBL" id="KGJ91519.1"/>
    </source>
</evidence>
<organism evidence="1 2">
    <name type="scientific">Colwellia psychrerythraea</name>
    <name type="common">Vibrio psychroerythus</name>
    <dbReference type="NCBI Taxonomy" id="28229"/>
    <lineage>
        <taxon>Bacteria</taxon>
        <taxon>Pseudomonadati</taxon>
        <taxon>Pseudomonadota</taxon>
        <taxon>Gammaproteobacteria</taxon>
        <taxon>Alteromonadales</taxon>
        <taxon>Colwelliaceae</taxon>
        <taxon>Colwellia</taxon>
    </lineage>
</organism>
<dbReference type="PATRIC" id="fig|28229.4.peg.2438"/>
<dbReference type="OrthoDB" id="5761380at2"/>
<comment type="caution">
    <text evidence="1">The sequence shown here is derived from an EMBL/GenBank/DDBJ whole genome shotgun (WGS) entry which is preliminary data.</text>
</comment>
<dbReference type="RefSeq" id="WP_033094115.1">
    <property type="nucleotide sequence ID" value="NZ_JQED01000029.1"/>
</dbReference>
<evidence type="ECO:0000313" key="2">
    <source>
        <dbReference type="Proteomes" id="UP000029843"/>
    </source>
</evidence>
<proteinExistence type="predicted"/>